<protein>
    <submittedName>
        <fullName evidence="2">Uncharacterized protein</fullName>
    </submittedName>
</protein>
<feature type="transmembrane region" description="Helical" evidence="1">
    <location>
        <begin position="103"/>
        <end position="126"/>
    </location>
</feature>
<evidence type="ECO:0000256" key="1">
    <source>
        <dbReference type="SAM" id="Phobius"/>
    </source>
</evidence>
<evidence type="ECO:0000313" key="3">
    <source>
        <dbReference type="Proteomes" id="UP000800093"/>
    </source>
</evidence>
<dbReference type="Proteomes" id="UP000800093">
    <property type="component" value="Unassembled WGS sequence"/>
</dbReference>
<evidence type="ECO:0000313" key="2">
    <source>
        <dbReference type="EMBL" id="KAF2258609.1"/>
    </source>
</evidence>
<keyword evidence="1" id="KW-1133">Transmembrane helix</keyword>
<gene>
    <name evidence="2" type="ORF">CC78DRAFT_621701</name>
</gene>
<comment type="caution">
    <text evidence="2">The sequence shown here is derived from an EMBL/GenBank/DDBJ whole genome shotgun (WGS) entry which is preliminary data.</text>
</comment>
<dbReference type="AlphaFoldDB" id="A0A9P4JWS4"/>
<sequence>MYQSSFHETKGQYPLTPNSTVASFKSTLAPKDSKKAAYTGNKKDHHFYSKDLEAANSQHGEFETLEEPHDINHSYYIPLSTYQSPPPSPPPTPREQFHNLRTLLPWILVLILFLITLWHTSIALGAQPLSKPHPQTTPQPINIIINKGGEILTLIPTGTNPAPKIDHGTPKIITPITTRAQPTPSRMVITVTTTVPTGGSNAKRQSLHPFYFLEKLKRGSCCLPDGGLEHGFDGDSSRFIVVTEDDLELKKNDPEHEKQVKDFTIEMKKLVRKNGLDVRAKKVLMEGLNVGLQAVS</sequence>
<name>A0A9P4JWS4_9PLEO</name>
<reference evidence="3" key="1">
    <citation type="journal article" date="2020" name="Stud. Mycol.">
        <title>101 Dothideomycetes genomes: A test case for predicting lifestyles and emergence of pathogens.</title>
        <authorList>
            <person name="Haridas S."/>
            <person name="Albert R."/>
            <person name="Binder M."/>
            <person name="Bloem J."/>
            <person name="LaButti K."/>
            <person name="Salamov A."/>
            <person name="Andreopoulos B."/>
            <person name="Baker S."/>
            <person name="Barry K."/>
            <person name="Bills G."/>
            <person name="Bluhm B."/>
            <person name="Cannon C."/>
            <person name="Castanera R."/>
            <person name="Culley D."/>
            <person name="Daum C."/>
            <person name="Ezra D."/>
            <person name="Gonzalez J."/>
            <person name="Henrissat B."/>
            <person name="Kuo A."/>
            <person name="Liang C."/>
            <person name="Lipzen A."/>
            <person name="Lutzoni F."/>
            <person name="Magnuson J."/>
            <person name="Mondo S."/>
            <person name="Nolan M."/>
            <person name="Ohm R."/>
            <person name="Pangilinan J."/>
            <person name="Park H.-J."/>
            <person name="Ramirez L."/>
            <person name="Alfaro M."/>
            <person name="Sun H."/>
            <person name="Tritt A."/>
            <person name="Yoshinaga Y."/>
            <person name="Zwiers L.-H."/>
            <person name="Turgeon B."/>
            <person name="Goodwin S."/>
            <person name="Spatafora J."/>
            <person name="Crous P."/>
            <person name="Grigoriev I."/>
        </authorList>
    </citation>
    <scope>NUCLEOTIDE SEQUENCE [LARGE SCALE GENOMIC DNA]</scope>
    <source>
        <strain evidence="3">CBS 304.66</strain>
    </source>
</reference>
<organism evidence="2 3">
    <name type="scientific">Lojkania enalia</name>
    <dbReference type="NCBI Taxonomy" id="147567"/>
    <lineage>
        <taxon>Eukaryota</taxon>
        <taxon>Fungi</taxon>
        <taxon>Dikarya</taxon>
        <taxon>Ascomycota</taxon>
        <taxon>Pezizomycotina</taxon>
        <taxon>Dothideomycetes</taxon>
        <taxon>Pleosporomycetidae</taxon>
        <taxon>Pleosporales</taxon>
        <taxon>Pleosporales incertae sedis</taxon>
        <taxon>Lojkania</taxon>
    </lineage>
</organism>
<keyword evidence="3" id="KW-1185">Reference proteome</keyword>
<accession>A0A9P4JWS4</accession>
<dbReference type="EMBL" id="ML986755">
    <property type="protein sequence ID" value="KAF2258609.1"/>
    <property type="molecule type" value="Genomic_DNA"/>
</dbReference>
<proteinExistence type="predicted"/>
<keyword evidence="1" id="KW-0812">Transmembrane</keyword>
<keyword evidence="1" id="KW-0472">Membrane</keyword>